<reference evidence="4 5" key="1">
    <citation type="journal article" date="2019" name="Sci. Rep.">
        <title>Nanopore sequencing improves the draft genome of the human pathogenic amoeba Naegleria fowleri.</title>
        <authorList>
            <person name="Liechti N."/>
            <person name="Schurch N."/>
            <person name="Bruggmann R."/>
            <person name="Wittwer M."/>
        </authorList>
    </citation>
    <scope>NUCLEOTIDE SEQUENCE [LARGE SCALE GENOMIC DNA]</scope>
    <source>
        <strain evidence="4 5">ATCC 30894</strain>
    </source>
</reference>
<dbReference type="SMART" id="SM00325">
    <property type="entry name" value="RhoGEF"/>
    <property type="match status" value="1"/>
</dbReference>
<feature type="compositionally biased region" description="Low complexity" evidence="2">
    <location>
        <begin position="941"/>
        <end position="988"/>
    </location>
</feature>
<dbReference type="CDD" id="cd00160">
    <property type="entry name" value="RhoGEF"/>
    <property type="match status" value="1"/>
</dbReference>
<gene>
    <name evidence="4" type="ORF">FDP41_002246</name>
</gene>
<feature type="region of interest" description="Disordered" evidence="2">
    <location>
        <begin position="284"/>
        <end position="318"/>
    </location>
</feature>
<dbReference type="GeneID" id="68109464"/>
<dbReference type="RefSeq" id="XP_044563139.1">
    <property type="nucleotide sequence ID" value="XM_044705419.1"/>
</dbReference>
<feature type="compositionally biased region" description="Polar residues" evidence="2">
    <location>
        <begin position="1424"/>
        <end position="1450"/>
    </location>
</feature>
<dbReference type="SUPFAM" id="SSF48065">
    <property type="entry name" value="DBL homology domain (DH-domain)"/>
    <property type="match status" value="1"/>
</dbReference>
<evidence type="ECO:0000256" key="2">
    <source>
        <dbReference type="SAM" id="MobiDB-lite"/>
    </source>
</evidence>
<protein>
    <recommendedName>
        <fullName evidence="3">DH domain-containing protein</fullName>
    </recommendedName>
</protein>
<feature type="region of interest" description="Disordered" evidence="2">
    <location>
        <begin position="1383"/>
        <end position="1450"/>
    </location>
</feature>
<dbReference type="VEuPathDB" id="AmoebaDB:NF0105210"/>
<feature type="compositionally biased region" description="Low complexity" evidence="2">
    <location>
        <begin position="212"/>
        <end position="222"/>
    </location>
</feature>
<feature type="region of interest" description="Disordered" evidence="2">
    <location>
        <begin position="934"/>
        <end position="988"/>
    </location>
</feature>
<dbReference type="Pfam" id="PF00621">
    <property type="entry name" value="RhoGEF"/>
    <property type="match status" value="1"/>
</dbReference>
<evidence type="ECO:0000313" key="5">
    <source>
        <dbReference type="Proteomes" id="UP000444721"/>
    </source>
</evidence>
<dbReference type="Proteomes" id="UP000444721">
    <property type="component" value="Unassembled WGS sequence"/>
</dbReference>
<organism evidence="4 5">
    <name type="scientific">Naegleria fowleri</name>
    <name type="common">Brain eating amoeba</name>
    <dbReference type="NCBI Taxonomy" id="5763"/>
    <lineage>
        <taxon>Eukaryota</taxon>
        <taxon>Discoba</taxon>
        <taxon>Heterolobosea</taxon>
        <taxon>Tetramitia</taxon>
        <taxon>Eutetramitia</taxon>
        <taxon>Vahlkampfiidae</taxon>
        <taxon>Naegleria</taxon>
    </lineage>
</organism>
<feature type="coiled-coil region" evidence="1">
    <location>
        <begin position="1045"/>
        <end position="1093"/>
    </location>
</feature>
<dbReference type="InterPro" id="IPR051092">
    <property type="entry name" value="FYVE_RhoGEF_PH"/>
</dbReference>
<feature type="compositionally biased region" description="Low complexity" evidence="2">
    <location>
        <begin position="147"/>
        <end position="166"/>
    </location>
</feature>
<feature type="compositionally biased region" description="Low complexity" evidence="2">
    <location>
        <begin position="291"/>
        <end position="310"/>
    </location>
</feature>
<name>A0A6A5BTA6_NAEFO</name>
<keyword evidence="1" id="KW-0175">Coiled coil</keyword>
<feature type="region of interest" description="Disordered" evidence="2">
    <location>
        <begin position="1207"/>
        <end position="1232"/>
    </location>
</feature>
<feature type="region of interest" description="Disordered" evidence="2">
    <location>
        <begin position="44"/>
        <end position="80"/>
    </location>
</feature>
<comment type="caution">
    <text evidence="4">The sequence shown here is derived from an EMBL/GenBank/DDBJ whole genome shotgun (WGS) entry which is preliminary data.</text>
</comment>
<dbReference type="Gene3D" id="1.20.900.10">
    <property type="entry name" value="Dbl homology (DH) domain"/>
    <property type="match status" value="1"/>
</dbReference>
<sequence>MIVTFASNVETHYMGYIVVCPAGEKAILEKKRGGWCYIHCKLKTPSSSSSSDANTSSRTTSDLNESTTTTTNTNTSSDIPVPSSLSSYSWGTLRVPAIYLNLDEEAVRKLDDQFSHVGGSNDTTTFTKQDEDELNPLECVAYKQPESLVNNNNSSSSSTSSTTTASSTGLSTLKKLLLNAAAGKNFMEEDSDAALDPRVDSSKRRTSMKGGNNNANSSTRESSNNEEESKSVSTHSSSSSARKSAHLTSLKPTKDTSNALILGSYRSYLDSASLFDQLVFNHQGSKNSGITTTTTATTTTSTATSTTTTSVSPSHEEKTSTISERLQENGAIIVEQSQQKTQDNQPVEKEVVSEAFPSVTPVLDNTNEAVSPVNKKEEKATPSTLPKTGDMWQEQEDDLETFDAETETDADFILPFSKLETFENEDFDLEDLLALSELAEMENYEPNVDQQQLELYKTKLPHFFDFDPNIDERKKRLLHHITLQHAARKLVDVGADYYLKLAIQQGLDRARGKQTNRKATIFSGVSPLKYQDFKKFSVEEAGKLIYRVFTEWWKLKKFVNYLRVAPEFKQQRLRQSCLKEILSTERSYVNQLETLYYDFFLPMKKNNFAIFNHYQSGPNINATNIVLRDGLTPEMQYNSIFSNIEQILKTNTALLHDLEMDWKMHWPKNHFPSIFKKILPFLKVYTVYVNNYEKANELVEELILRNPKFNEFVESVYEKKGVTLQSLLITPVQRIPRLKMLFSELLKRTIPEHVEYNVIVETLAILNELALFVNEKKRHDENNITFLRLQQILKKRFNNLVTPHRKYLKKDDFRVRCSRKFLNSNCEVYLCNDMMICIPMTADRGLRVDYTHFIFFTFSEMDPKTEEELNDEERKDFTIRTFLKSSIYTFKFEAINGTERIKWEKDLRELIEMEHTRCRKYGIKTFGTHIDEMSAREKSSKATSSGISSSNHTSSSYSDSNNPTATFSDSATSNHANSAASSSSGSIGSNPIVSLRQHLSNAVGNKEETSIMIQDRRIRLYNRSKINNSKLSSTQQRHKTVKHEMYTLSKTIREQKNQIAELEKMMRANQEKYNQYETEFSEVEKNLVTHEQEKKTTDAELLEVDSKLMAALGNEVCSFVEIFGSDPVCDSNKEKYVRPIDDHHDSVATLKPIKVSELSTSTSNDKDSQQQRKPIIGGIDELKETTEKEFIVPSLALDARRTSDADFLKTSSGSSEELMGSDRAVKSARGSNRARKILSMTFNGGFGGSSSSQNNNGSSSSNHNNSSNSKQSNNDKRKTLLQKAKGILAGNSENTSQQQQQARRTSSAENLVANNNSSPGGVGGNNQQLSNNGSHTSSSSLSSPQADRIVLIKPVGCQSPVADAPQYGLPTLPGSTNTMPSLPLFLANKPSSTNTSFTSDNSDLSSSDLSPSFSSQASPLSRSTSFRESTSGGQNNSGGHSTSIRSPRNMLSKSHYEDKRPFHYNRETIDSFLDADVKEQGKQSHKRVLVNPMSSLSAYEERDLDKLTFISLDKYEDMNDNEEIETINKLYRLRPLPQWDTIEQEELNFMYKADRAVHGEEMYFKTNPLPIVIGRKKTEKLSNCYLDEEQDREELEKLPDSVDGLRLLLLQMQKERQLLKQQLFLGMNEEYASTSTSTVK</sequence>
<feature type="compositionally biased region" description="Low complexity" evidence="2">
    <location>
        <begin position="1390"/>
        <end position="1423"/>
    </location>
</feature>
<evidence type="ECO:0000259" key="3">
    <source>
        <dbReference type="PROSITE" id="PS50010"/>
    </source>
</evidence>
<feature type="region of interest" description="Disordered" evidence="2">
    <location>
        <begin position="192"/>
        <end position="250"/>
    </location>
</feature>
<feature type="region of interest" description="Disordered" evidence="2">
    <location>
        <begin position="1244"/>
        <end position="1344"/>
    </location>
</feature>
<keyword evidence="5" id="KW-1185">Reference proteome</keyword>
<evidence type="ECO:0000256" key="1">
    <source>
        <dbReference type="SAM" id="Coils"/>
    </source>
</evidence>
<dbReference type="InterPro" id="IPR035899">
    <property type="entry name" value="DBL_dom_sf"/>
</dbReference>
<dbReference type="PANTHER" id="PTHR12673:SF263">
    <property type="entry name" value="PLECKSTRIN DOMAIN-CONTAINING PROTEIN"/>
    <property type="match status" value="1"/>
</dbReference>
<dbReference type="EMBL" id="VFQX01000029">
    <property type="protein sequence ID" value="KAF0978426.1"/>
    <property type="molecule type" value="Genomic_DNA"/>
</dbReference>
<dbReference type="PROSITE" id="PS50010">
    <property type="entry name" value="DH_2"/>
    <property type="match status" value="1"/>
</dbReference>
<feature type="region of interest" description="Disordered" evidence="2">
    <location>
        <begin position="369"/>
        <end position="390"/>
    </location>
</feature>
<dbReference type="PANTHER" id="PTHR12673">
    <property type="entry name" value="FACIOGENITAL DYSPLASIA PROTEIN"/>
    <property type="match status" value="1"/>
</dbReference>
<feature type="compositionally biased region" description="Low complexity" evidence="2">
    <location>
        <begin position="231"/>
        <end position="249"/>
    </location>
</feature>
<dbReference type="GO" id="GO:0005737">
    <property type="term" value="C:cytoplasm"/>
    <property type="evidence" value="ECO:0007669"/>
    <property type="project" value="TreeGrafter"/>
</dbReference>
<dbReference type="InterPro" id="IPR000219">
    <property type="entry name" value="DH_dom"/>
</dbReference>
<evidence type="ECO:0000313" key="4">
    <source>
        <dbReference type="EMBL" id="KAF0978426.1"/>
    </source>
</evidence>
<feature type="compositionally biased region" description="Low complexity" evidence="2">
    <location>
        <begin position="1291"/>
        <end position="1343"/>
    </location>
</feature>
<dbReference type="OrthoDB" id="245697at2759"/>
<feature type="compositionally biased region" description="Low complexity" evidence="2">
    <location>
        <begin position="1249"/>
        <end position="1272"/>
    </location>
</feature>
<dbReference type="OMA" id="NVETHYM"/>
<dbReference type="GO" id="GO:0005085">
    <property type="term" value="F:guanyl-nucleotide exchange factor activity"/>
    <property type="evidence" value="ECO:0007669"/>
    <property type="project" value="InterPro"/>
</dbReference>
<proteinExistence type="predicted"/>
<feature type="region of interest" description="Disordered" evidence="2">
    <location>
        <begin position="145"/>
        <end position="166"/>
    </location>
</feature>
<dbReference type="VEuPathDB" id="AmoebaDB:NfTy_043090"/>
<dbReference type="VEuPathDB" id="AmoebaDB:FDP41_002246"/>
<accession>A0A6A5BTA6</accession>
<feature type="domain" description="DH" evidence="3">
    <location>
        <begin position="573"/>
        <end position="776"/>
    </location>
</feature>